<accession>A0A1B8RRY7</accession>
<dbReference type="CDD" id="cd00118">
    <property type="entry name" value="LysM"/>
    <property type="match status" value="1"/>
</dbReference>
<sequence>MSKIDVIKENVQFQQLIRENSSTSILKDEYLIPDTHPDVQQILSVEARPVINNKEVLGDKVMVEGKVEYSVLYIPREDNMMVNSVSYAEKFTNYLDLDEGEHKVICEVECKVEHIDANIMNERKIAIEGVIDLDWKVYKSIEFDFVKDIEGTEGVEVLKNTESINRLVSSKEVDLIGKSVLRVGMDKPQVSKILKCSMTLHKREVKVAEDKVYLGCYCKLNILYLGADSKEIVSLQDDVYLSKEEEMVGVLSNMLPSAIYEIKNTDIGLEEDDLGETRIMNIEFLVKCSIKVFSDEVLEIIKDAYSPKLPLELRKDSYEIGVIHGSQATEAIIKDNITVKEGDYKPEFIVGATGSIIVTDKKVTDDKVTVEGVIKANVIYKTTDEEVGYSQISGDIPFTVVLDINGAKEGMKAIVNSNLEAIDASIEANTVAVKATISVGAKLSYEVNKEFISDVIELDEEPKKKKASITIYVVTKGDTLWSLAKKYNTTVDAIVKMNSIENPDSIEIGDKLIIPGRAIF</sequence>
<evidence type="ECO:0000259" key="1">
    <source>
        <dbReference type="PROSITE" id="PS51782"/>
    </source>
</evidence>
<dbReference type="PANTHER" id="PTHR33734">
    <property type="entry name" value="LYSM DOMAIN-CONTAINING GPI-ANCHORED PROTEIN 2"/>
    <property type="match status" value="1"/>
</dbReference>
<gene>
    <name evidence="2" type="ORF">CP373A1_04045</name>
</gene>
<organism evidence="2 3">
    <name type="scientific">Clostridium paraputrificum</name>
    <dbReference type="NCBI Taxonomy" id="29363"/>
    <lineage>
        <taxon>Bacteria</taxon>
        <taxon>Bacillati</taxon>
        <taxon>Bacillota</taxon>
        <taxon>Clostridia</taxon>
        <taxon>Eubacteriales</taxon>
        <taxon>Clostridiaceae</taxon>
        <taxon>Clostridium</taxon>
    </lineage>
</organism>
<dbReference type="Pfam" id="PF12673">
    <property type="entry name" value="SipL"/>
    <property type="match status" value="3"/>
</dbReference>
<evidence type="ECO:0000313" key="2">
    <source>
        <dbReference type="EMBL" id="OBY11572.1"/>
    </source>
</evidence>
<dbReference type="InterPro" id="IPR036779">
    <property type="entry name" value="LysM_dom_sf"/>
</dbReference>
<comment type="caution">
    <text evidence="2">The sequence shown here is derived from an EMBL/GenBank/DDBJ whole genome shotgun (WGS) entry which is preliminary data.</text>
</comment>
<dbReference type="SUPFAM" id="SSF54106">
    <property type="entry name" value="LysM domain"/>
    <property type="match status" value="1"/>
</dbReference>
<dbReference type="InterPro" id="IPR024300">
    <property type="entry name" value="SipL_SPOCS_dom"/>
</dbReference>
<dbReference type="PROSITE" id="PS51782">
    <property type="entry name" value="LYSM"/>
    <property type="match status" value="1"/>
</dbReference>
<dbReference type="AlphaFoldDB" id="A0A1B8RRY7"/>
<reference evidence="2 3" key="1">
    <citation type="submission" date="2016-06" db="EMBL/GenBank/DDBJ databases">
        <authorList>
            <person name="Kjaerup R.B."/>
            <person name="Dalgaard T.S."/>
            <person name="Juul-Madsen H.R."/>
        </authorList>
    </citation>
    <scope>NUCLEOTIDE SEQUENCE [LARGE SCALE GENOMIC DNA]</scope>
    <source>
        <strain evidence="2 3">373-A1</strain>
    </source>
</reference>
<dbReference type="EMBL" id="MAPZ01000011">
    <property type="protein sequence ID" value="OBY11572.1"/>
    <property type="molecule type" value="Genomic_DNA"/>
</dbReference>
<dbReference type="eggNOG" id="COG1388">
    <property type="taxonomic scope" value="Bacteria"/>
</dbReference>
<dbReference type="InterPro" id="IPR018392">
    <property type="entry name" value="LysM"/>
</dbReference>
<dbReference type="Gene3D" id="3.10.350.10">
    <property type="entry name" value="LysM domain"/>
    <property type="match status" value="1"/>
</dbReference>
<dbReference type="SMART" id="SM00257">
    <property type="entry name" value="LysM"/>
    <property type="match status" value="1"/>
</dbReference>
<protein>
    <submittedName>
        <fullName evidence="2">Peptidoglycan-binding protein</fullName>
    </submittedName>
</protein>
<dbReference type="RefSeq" id="WP_065254380.1">
    <property type="nucleotide sequence ID" value="NZ_JAJMRL010000012.1"/>
</dbReference>
<proteinExistence type="predicted"/>
<dbReference type="OrthoDB" id="9779340at2"/>
<dbReference type="GO" id="GO:0008932">
    <property type="term" value="F:lytic endotransglycosylase activity"/>
    <property type="evidence" value="ECO:0007669"/>
    <property type="project" value="TreeGrafter"/>
</dbReference>
<evidence type="ECO:0000313" key="3">
    <source>
        <dbReference type="Proteomes" id="UP000092714"/>
    </source>
</evidence>
<keyword evidence="3" id="KW-1185">Reference proteome</keyword>
<dbReference type="PANTHER" id="PTHR33734:SF22">
    <property type="entry name" value="MEMBRANE-BOUND LYTIC MUREIN TRANSGLYCOSYLASE D"/>
    <property type="match status" value="1"/>
</dbReference>
<dbReference type="Proteomes" id="UP000092714">
    <property type="component" value="Unassembled WGS sequence"/>
</dbReference>
<feature type="domain" description="LysM" evidence="1">
    <location>
        <begin position="470"/>
        <end position="514"/>
    </location>
</feature>
<name>A0A1B8RRY7_9CLOT</name>
<dbReference type="Pfam" id="PF01476">
    <property type="entry name" value="LysM"/>
    <property type="match status" value="1"/>
</dbReference>